<evidence type="ECO:0000256" key="8">
    <source>
        <dbReference type="ARBA" id="ARBA00022840"/>
    </source>
</evidence>
<dbReference type="InterPro" id="IPR011817">
    <property type="entry name" value="Uridylate_kinase"/>
</dbReference>
<comment type="caution">
    <text evidence="11">Lacks conserved residue(s) required for the propagation of feature annotation.</text>
</comment>
<dbReference type="GO" id="GO:0033862">
    <property type="term" value="F:UMP kinase activity"/>
    <property type="evidence" value="ECO:0007669"/>
    <property type="project" value="UniProtKB-EC"/>
</dbReference>
<feature type="binding site" evidence="11">
    <location>
        <position position="54"/>
    </location>
    <ligand>
        <name>ATP</name>
        <dbReference type="ChEBI" id="CHEBI:30616"/>
    </ligand>
</feature>
<evidence type="ECO:0000256" key="11">
    <source>
        <dbReference type="HAMAP-Rule" id="MF_01220"/>
    </source>
</evidence>
<feature type="binding site" evidence="11">
    <location>
        <position position="161"/>
    </location>
    <ligand>
        <name>ATP</name>
        <dbReference type="ChEBI" id="CHEBI:30616"/>
    </ligand>
</feature>
<dbReference type="SUPFAM" id="SSF53633">
    <property type="entry name" value="Carbamate kinase-like"/>
    <property type="match status" value="1"/>
</dbReference>
<evidence type="ECO:0000256" key="9">
    <source>
        <dbReference type="ARBA" id="ARBA00022975"/>
    </source>
</evidence>
<keyword evidence="7 11" id="KW-0418">Kinase</keyword>
<proteinExistence type="inferred from homology"/>
<organism evidence="13 14">
    <name type="scientific">Desulfofervidus auxilii</name>
    <dbReference type="NCBI Taxonomy" id="1621989"/>
    <lineage>
        <taxon>Bacteria</taxon>
        <taxon>Pseudomonadati</taxon>
        <taxon>Thermodesulfobacteriota</taxon>
        <taxon>Candidatus Desulfofervidia</taxon>
        <taxon>Candidatus Desulfofervidales</taxon>
        <taxon>Candidatus Desulfofervidaceae</taxon>
        <taxon>Candidatus Desulfofervidus</taxon>
    </lineage>
</organism>
<feature type="binding site" evidence="11">
    <location>
        <position position="170"/>
    </location>
    <ligand>
        <name>ATP</name>
        <dbReference type="ChEBI" id="CHEBI:30616"/>
    </ligand>
</feature>
<dbReference type="RefSeq" id="WP_066065128.1">
    <property type="nucleotide sequence ID" value="NZ_CP013015.1"/>
</dbReference>
<protein>
    <recommendedName>
        <fullName evidence="11">Uridylate kinase</fullName>
        <shortName evidence="11">UK</shortName>
        <ecNumber evidence="11">2.7.4.22</ecNumber>
    </recommendedName>
    <alternativeName>
        <fullName evidence="11">Uridine monophosphate kinase</fullName>
        <shortName evidence="11">UMP kinase</shortName>
        <shortName evidence="11">UMPK</shortName>
    </alternativeName>
</protein>
<evidence type="ECO:0000256" key="10">
    <source>
        <dbReference type="ARBA" id="ARBA00047767"/>
    </source>
</evidence>
<dbReference type="EMBL" id="CP013015">
    <property type="protein sequence ID" value="AMM41900.1"/>
    <property type="molecule type" value="Genomic_DNA"/>
</dbReference>
<comment type="similarity">
    <text evidence="3 11">Belongs to the UMP kinase family.</text>
</comment>
<dbReference type="NCBIfam" id="TIGR02075">
    <property type="entry name" value="pyrH_bact"/>
    <property type="match status" value="1"/>
</dbReference>
<accession>A0A7U4QM53</accession>
<dbReference type="CDD" id="cd04254">
    <property type="entry name" value="AAK_UMPK-PyrH-Ec"/>
    <property type="match status" value="1"/>
</dbReference>
<evidence type="ECO:0000256" key="7">
    <source>
        <dbReference type="ARBA" id="ARBA00022777"/>
    </source>
</evidence>
<evidence type="ECO:0000256" key="3">
    <source>
        <dbReference type="ARBA" id="ARBA00007614"/>
    </source>
</evidence>
<evidence type="ECO:0000256" key="5">
    <source>
        <dbReference type="ARBA" id="ARBA00022679"/>
    </source>
</evidence>
<evidence type="ECO:0000259" key="12">
    <source>
        <dbReference type="Pfam" id="PF00696"/>
    </source>
</evidence>
<dbReference type="HAMAP" id="MF_01220_B">
    <property type="entry name" value="PyrH_B"/>
    <property type="match status" value="1"/>
</dbReference>
<feature type="binding site" evidence="11">
    <location>
        <position position="167"/>
    </location>
    <ligand>
        <name>ATP</name>
        <dbReference type="ChEBI" id="CHEBI:30616"/>
    </ligand>
</feature>
<keyword evidence="14" id="KW-1185">Reference proteome</keyword>
<evidence type="ECO:0000256" key="2">
    <source>
        <dbReference type="ARBA" id="ARBA00004791"/>
    </source>
</evidence>
<sequence length="236" mass="25897">MKPKYQRVMLKISGEALLGYQDFGISAEVLKRVSQEISKVAKTGIQIAIVIGGGNIFRGREAKKLGIDQATGDYMGMLATLINALALQVALENQGLEVRVMSAINMIAIAEPYIRRRAIRHLEKGRIVIFAAGTGNPYFTTDMASALRAAEIEAEVILKATKVDGVYEKDPLQDKDAKKYDHLSYIEVLQKQLRIMDAAAVSLCMDNKIPIIVFNMVTPGNIKKAIWGESVGTKIS</sequence>
<comment type="activity regulation">
    <text evidence="11">Inhibited by UTP.</text>
</comment>
<name>A0A7U4QM53_DESA2</name>
<gene>
    <name evidence="11" type="primary">pyrH</name>
    <name evidence="13" type="ORF">HS1_002114</name>
</gene>
<dbReference type="Gene3D" id="3.40.1160.10">
    <property type="entry name" value="Acetylglutamate kinase-like"/>
    <property type="match status" value="1"/>
</dbReference>
<dbReference type="AlphaFoldDB" id="A0A7U4QM53"/>
<comment type="subcellular location">
    <subcellularLocation>
        <location evidence="1 11">Cytoplasm</location>
    </subcellularLocation>
</comment>
<dbReference type="PANTHER" id="PTHR42833:SF4">
    <property type="entry name" value="URIDYLATE KINASE PUMPKIN, CHLOROPLASTIC"/>
    <property type="match status" value="1"/>
</dbReference>
<reference evidence="13 14" key="1">
    <citation type="submission" date="2015-10" db="EMBL/GenBank/DDBJ databases">
        <title>Candidatus Desulfofervidus auxilii, a hydrogenotrophic sulfate-reducing bacterium involved in the thermophilic anaerobic oxidation of methane.</title>
        <authorList>
            <person name="Krukenberg V."/>
            <person name="Richter M."/>
            <person name="Wegener G."/>
        </authorList>
    </citation>
    <scope>NUCLEOTIDE SEQUENCE [LARGE SCALE GENOMIC DNA]</scope>
    <source>
        <strain evidence="13 14">HS1</strain>
    </source>
</reference>
<evidence type="ECO:0000256" key="6">
    <source>
        <dbReference type="ARBA" id="ARBA00022741"/>
    </source>
</evidence>
<comment type="function">
    <text evidence="11">Catalyzes the reversible phosphorylation of UMP to UDP.</text>
</comment>
<dbReference type="InterPro" id="IPR015963">
    <property type="entry name" value="Uridylate_kinase_bac"/>
</dbReference>
<keyword evidence="4 11" id="KW-0963">Cytoplasm</keyword>
<keyword evidence="8 11" id="KW-0067">ATP-binding</keyword>
<keyword evidence="6 11" id="KW-0547">Nucleotide-binding</keyword>
<dbReference type="InterPro" id="IPR001048">
    <property type="entry name" value="Asp/Glu/Uridylate_kinase"/>
</dbReference>
<dbReference type="Proteomes" id="UP000070560">
    <property type="component" value="Chromosome"/>
</dbReference>
<dbReference type="GO" id="GO:0005524">
    <property type="term" value="F:ATP binding"/>
    <property type="evidence" value="ECO:0007669"/>
    <property type="project" value="UniProtKB-KW"/>
</dbReference>
<dbReference type="GO" id="GO:0005737">
    <property type="term" value="C:cytoplasm"/>
    <property type="evidence" value="ECO:0007669"/>
    <property type="project" value="UniProtKB-SubCell"/>
</dbReference>
<comment type="pathway">
    <text evidence="2 11">Pyrimidine metabolism; CTP biosynthesis via de novo pathway; UDP from UMP (UMPK route): step 1/1.</text>
</comment>
<dbReference type="Pfam" id="PF00696">
    <property type="entry name" value="AA_kinase"/>
    <property type="match status" value="1"/>
</dbReference>
<feature type="binding site" evidence="11">
    <location>
        <begin position="134"/>
        <end position="141"/>
    </location>
    <ligand>
        <name>UMP</name>
        <dbReference type="ChEBI" id="CHEBI:57865"/>
    </ligand>
</feature>
<keyword evidence="5 11" id="KW-0808">Transferase</keyword>
<dbReference type="PANTHER" id="PTHR42833">
    <property type="entry name" value="URIDYLATE KINASE"/>
    <property type="match status" value="1"/>
</dbReference>
<dbReference type="FunFam" id="3.40.1160.10:FF:000001">
    <property type="entry name" value="Uridylate kinase"/>
    <property type="match status" value="1"/>
</dbReference>
<keyword evidence="9 11" id="KW-0665">Pyrimidine biosynthesis</keyword>
<evidence type="ECO:0000256" key="4">
    <source>
        <dbReference type="ARBA" id="ARBA00022490"/>
    </source>
</evidence>
<comment type="catalytic activity">
    <reaction evidence="10 11">
        <text>UMP + ATP = UDP + ADP</text>
        <dbReference type="Rhea" id="RHEA:24400"/>
        <dbReference type="ChEBI" id="CHEBI:30616"/>
        <dbReference type="ChEBI" id="CHEBI:57865"/>
        <dbReference type="ChEBI" id="CHEBI:58223"/>
        <dbReference type="ChEBI" id="CHEBI:456216"/>
        <dbReference type="EC" id="2.7.4.22"/>
    </reaction>
</comment>
<dbReference type="InterPro" id="IPR036393">
    <property type="entry name" value="AceGlu_kinase-like_sf"/>
</dbReference>
<evidence type="ECO:0000313" key="14">
    <source>
        <dbReference type="Proteomes" id="UP000070560"/>
    </source>
</evidence>
<feature type="binding site" evidence="11">
    <location>
        <begin position="11"/>
        <end position="14"/>
    </location>
    <ligand>
        <name>ATP</name>
        <dbReference type="ChEBI" id="CHEBI:30616"/>
    </ligand>
</feature>
<dbReference type="KEGG" id="daw:HS1_002114"/>
<feature type="binding site" evidence="11">
    <location>
        <position position="58"/>
    </location>
    <ligand>
        <name>ATP</name>
        <dbReference type="ChEBI" id="CHEBI:30616"/>
    </ligand>
</feature>
<dbReference type="GO" id="GO:0006225">
    <property type="term" value="P:UDP biosynthetic process"/>
    <property type="evidence" value="ECO:0007669"/>
    <property type="project" value="TreeGrafter"/>
</dbReference>
<feature type="domain" description="Aspartate/glutamate/uridylate kinase" evidence="12">
    <location>
        <begin position="7"/>
        <end position="215"/>
    </location>
</feature>
<dbReference type="EC" id="2.7.4.22" evidence="11"/>
<feature type="binding site" evidence="11">
    <location>
        <position position="73"/>
    </location>
    <ligand>
        <name>UMP</name>
        <dbReference type="ChEBI" id="CHEBI:57865"/>
    </ligand>
</feature>
<evidence type="ECO:0000313" key="13">
    <source>
        <dbReference type="EMBL" id="AMM41900.1"/>
    </source>
</evidence>
<evidence type="ECO:0000256" key="1">
    <source>
        <dbReference type="ARBA" id="ARBA00004496"/>
    </source>
</evidence>
<dbReference type="PIRSF" id="PIRSF005650">
    <property type="entry name" value="Uridylate_kin"/>
    <property type="match status" value="1"/>
</dbReference>
<dbReference type="GO" id="GO:0044210">
    <property type="term" value="P:'de novo' CTP biosynthetic process"/>
    <property type="evidence" value="ECO:0007669"/>
    <property type="project" value="UniProtKB-UniRule"/>
</dbReference>
<comment type="subunit">
    <text evidence="11">Homohexamer.</text>
</comment>
<feature type="binding site" evidence="11">
    <location>
        <position position="53"/>
    </location>
    <ligand>
        <name>UMP</name>
        <dbReference type="ChEBI" id="CHEBI:57865"/>
    </ligand>
</feature>
<dbReference type="OrthoDB" id="9807458at2"/>
<dbReference type="UniPathway" id="UPA00159">
    <property type="reaction ID" value="UER00275"/>
</dbReference>